<dbReference type="PANTHER" id="PTHR33121">
    <property type="entry name" value="CYCLIC DI-GMP PHOSPHODIESTERASE PDEF"/>
    <property type="match status" value="1"/>
</dbReference>
<keyword evidence="1" id="KW-0812">Transmembrane</keyword>
<feature type="transmembrane region" description="Helical" evidence="1">
    <location>
        <begin position="149"/>
        <end position="172"/>
    </location>
</feature>
<dbReference type="Proteomes" id="UP000308760">
    <property type="component" value="Unassembled WGS sequence"/>
</dbReference>
<evidence type="ECO:0000259" key="3">
    <source>
        <dbReference type="PROSITE" id="PS50887"/>
    </source>
</evidence>
<dbReference type="SUPFAM" id="SSF141868">
    <property type="entry name" value="EAL domain-like"/>
    <property type="match status" value="1"/>
</dbReference>
<dbReference type="NCBIfam" id="TIGR00254">
    <property type="entry name" value="GGDEF"/>
    <property type="match status" value="1"/>
</dbReference>
<dbReference type="Gene3D" id="3.20.20.450">
    <property type="entry name" value="EAL domain"/>
    <property type="match status" value="1"/>
</dbReference>
<dbReference type="InterPro" id="IPR003018">
    <property type="entry name" value="GAF"/>
</dbReference>
<keyword evidence="1" id="KW-1133">Transmembrane helix</keyword>
<dbReference type="OrthoDB" id="23692at2"/>
<dbReference type="CDD" id="cd01949">
    <property type="entry name" value="GGDEF"/>
    <property type="match status" value="1"/>
</dbReference>
<protein>
    <submittedName>
        <fullName evidence="4">EAL domain-containing protein</fullName>
    </submittedName>
</protein>
<dbReference type="Pfam" id="PF01590">
    <property type="entry name" value="GAF"/>
    <property type="match status" value="1"/>
</dbReference>
<feature type="transmembrane region" description="Helical" evidence="1">
    <location>
        <begin position="91"/>
        <end position="107"/>
    </location>
</feature>
<dbReference type="Gene3D" id="3.30.70.270">
    <property type="match status" value="1"/>
</dbReference>
<dbReference type="RefSeq" id="WP_136533732.1">
    <property type="nucleotide sequence ID" value="NZ_STGY01000025.1"/>
</dbReference>
<accession>A0A4S8QLL2</accession>
<dbReference type="InterPro" id="IPR035919">
    <property type="entry name" value="EAL_sf"/>
</dbReference>
<proteinExistence type="predicted"/>
<feature type="transmembrane region" description="Helical" evidence="1">
    <location>
        <begin position="184"/>
        <end position="208"/>
    </location>
</feature>
<dbReference type="PROSITE" id="PS50883">
    <property type="entry name" value="EAL"/>
    <property type="match status" value="1"/>
</dbReference>
<sequence>MPVNRDQYPFLFRALPWTLTTALLAVDAVLLVSFAPPPDYPILQAVLLVACFVVAQNLLVQQHVRGLRIAFNLADIPLILALFYLDPFWVVTVRLVSALIYYAGRYLRSRDAGIMKPLFNIGMSIFGATTAVLVVQYTGIGSANDPRTWAVLVLAIVVTGFAATTLVSLLMLILGGWSSVIKAWVGFVLTLVGPIMAACVGLIFLILLEATPWSGIPIVFLLLTMVFLASSYMTLRRQRHILTELNTFTQLVADSVRSNRLIDATLGRLREILAAESATVWVPAGGRYPEVRLTSTVDDVGLTDLDPVPEELQRNVIESKEPLLIGLRHGTSKQRDQLEATGLRGAMLVPLRSGDDVYGCLSVADRIGGELSYFQPVDLQLLQTVAAHVSTAVENSRLVDQLRYDAYHDPLTGLPSRRRSLEALQEALSITVPGEVVAVLMFDVDSLHEINDALGHEAGDAALIEFSHRLTEHAPDASFIGRIDSDEFILQTRLPSSDEATDTARRLRAALQGPFEYTGVAVDLSAAVGVVTHPDFATDADELLQRADTATRGAKDATDGVLAYHSGLESESLRRVGLAADLRRALDRDELEVHFQPKVELESGAVAGAEALVRWPHPTFGPVPPGELIAIAGSTGQLGQLTDQVLEEALKRSAEWAGPDGPLPMAVNLSPRTLADGGFPARVAEVLGRHGVPAARLTFEITEDDVVADGSRLIPVLDRLHEMGVRLSVDDFGTGYSSLGYLRRLPVQEIKIDLSFVQGMATDADDRAIVAAVLGLARHFAIDVVAEGIESHRTLEELRAMECEIGQGYYFSRPLPPDRFRTWLETQGDGGAGGTRLRAV</sequence>
<feature type="transmembrane region" description="Helical" evidence="1">
    <location>
        <begin position="119"/>
        <end position="137"/>
    </location>
</feature>
<dbReference type="EMBL" id="STGY01000025">
    <property type="protein sequence ID" value="THV42299.1"/>
    <property type="molecule type" value="Genomic_DNA"/>
</dbReference>
<feature type="transmembrane region" description="Helical" evidence="1">
    <location>
        <begin position="214"/>
        <end position="235"/>
    </location>
</feature>
<feature type="transmembrane region" description="Helical" evidence="1">
    <location>
        <begin position="41"/>
        <end position="60"/>
    </location>
</feature>
<dbReference type="GO" id="GO:0071111">
    <property type="term" value="F:cyclic-guanylate-specific phosphodiesterase activity"/>
    <property type="evidence" value="ECO:0007669"/>
    <property type="project" value="InterPro"/>
</dbReference>
<name>A0A4S8QLL2_9ACTN</name>
<dbReference type="InterPro" id="IPR001633">
    <property type="entry name" value="EAL_dom"/>
</dbReference>
<comment type="caution">
    <text evidence="4">The sequence shown here is derived from an EMBL/GenBank/DDBJ whole genome shotgun (WGS) entry which is preliminary data.</text>
</comment>
<evidence type="ECO:0000313" key="4">
    <source>
        <dbReference type="EMBL" id="THV42299.1"/>
    </source>
</evidence>
<dbReference type="SMART" id="SM00052">
    <property type="entry name" value="EAL"/>
    <property type="match status" value="1"/>
</dbReference>
<evidence type="ECO:0000313" key="5">
    <source>
        <dbReference type="Proteomes" id="UP000308760"/>
    </source>
</evidence>
<dbReference type="InterPro" id="IPR029787">
    <property type="entry name" value="Nucleotide_cyclase"/>
</dbReference>
<dbReference type="SMART" id="SM00267">
    <property type="entry name" value="GGDEF"/>
    <property type="match status" value="1"/>
</dbReference>
<organism evidence="4 5">
    <name type="scientific">Glycomyces buryatensis</name>
    <dbReference type="NCBI Taxonomy" id="2570927"/>
    <lineage>
        <taxon>Bacteria</taxon>
        <taxon>Bacillati</taxon>
        <taxon>Actinomycetota</taxon>
        <taxon>Actinomycetes</taxon>
        <taxon>Glycomycetales</taxon>
        <taxon>Glycomycetaceae</taxon>
        <taxon>Glycomyces</taxon>
    </lineage>
</organism>
<keyword evidence="5" id="KW-1185">Reference proteome</keyword>
<dbReference type="InterPro" id="IPR029016">
    <property type="entry name" value="GAF-like_dom_sf"/>
</dbReference>
<dbReference type="CDD" id="cd01948">
    <property type="entry name" value="EAL"/>
    <property type="match status" value="1"/>
</dbReference>
<keyword evidence="1" id="KW-0472">Membrane</keyword>
<reference evidence="5" key="1">
    <citation type="submission" date="2019-04" db="EMBL/GenBank/DDBJ databases">
        <title>Nocardioides xinjiangensis sp. nov.</title>
        <authorList>
            <person name="Liu S."/>
        </authorList>
    </citation>
    <scope>NUCLEOTIDE SEQUENCE [LARGE SCALE GENOMIC DNA]</scope>
    <source>
        <strain evidence="5">18</strain>
    </source>
</reference>
<evidence type="ECO:0000259" key="2">
    <source>
        <dbReference type="PROSITE" id="PS50883"/>
    </source>
</evidence>
<dbReference type="InterPro" id="IPR050706">
    <property type="entry name" value="Cyclic-di-GMP_PDE-like"/>
</dbReference>
<reference evidence="4 5" key="2">
    <citation type="submission" date="2019-05" db="EMBL/GenBank/DDBJ databases">
        <title>Glycomyces buryatensis sp. nov.</title>
        <authorList>
            <person name="Nikitina E."/>
        </authorList>
    </citation>
    <scope>NUCLEOTIDE SEQUENCE [LARGE SCALE GENOMIC DNA]</scope>
    <source>
        <strain evidence="4 5">18</strain>
    </source>
</reference>
<feature type="domain" description="GGDEF" evidence="3">
    <location>
        <begin position="435"/>
        <end position="566"/>
    </location>
</feature>
<dbReference type="PROSITE" id="PS50887">
    <property type="entry name" value="GGDEF"/>
    <property type="match status" value="1"/>
</dbReference>
<dbReference type="SUPFAM" id="SSF55781">
    <property type="entry name" value="GAF domain-like"/>
    <property type="match status" value="1"/>
</dbReference>
<dbReference type="InterPro" id="IPR043128">
    <property type="entry name" value="Rev_trsase/Diguanyl_cyclase"/>
</dbReference>
<evidence type="ECO:0000256" key="1">
    <source>
        <dbReference type="SAM" id="Phobius"/>
    </source>
</evidence>
<feature type="transmembrane region" description="Helical" evidence="1">
    <location>
        <begin position="12"/>
        <end position="35"/>
    </location>
</feature>
<dbReference type="Pfam" id="PF00990">
    <property type="entry name" value="GGDEF"/>
    <property type="match status" value="1"/>
</dbReference>
<dbReference type="AlphaFoldDB" id="A0A4S8QLL2"/>
<dbReference type="Pfam" id="PF00563">
    <property type="entry name" value="EAL"/>
    <property type="match status" value="1"/>
</dbReference>
<dbReference type="Gene3D" id="3.30.450.40">
    <property type="match status" value="1"/>
</dbReference>
<dbReference type="InterPro" id="IPR000160">
    <property type="entry name" value="GGDEF_dom"/>
</dbReference>
<dbReference type="PANTHER" id="PTHR33121:SF70">
    <property type="entry name" value="SIGNALING PROTEIN YKOW"/>
    <property type="match status" value="1"/>
</dbReference>
<gene>
    <name evidence="4" type="ORF">FAB82_06465</name>
</gene>
<feature type="domain" description="EAL" evidence="2">
    <location>
        <begin position="575"/>
        <end position="828"/>
    </location>
</feature>
<dbReference type="SMART" id="SM00065">
    <property type="entry name" value="GAF"/>
    <property type="match status" value="1"/>
</dbReference>
<dbReference type="SUPFAM" id="SSF55073">
    <property type="entry name" value="Nucleotide cyclase"/>
    <property type="match status" value="1"/>
</dbReference>